<accession>A0A316TRT1</accession>
<dbReference type="PANTHER" id="PTHR47359">
    <property type="entry name" value="PEPTIDOGLYCAN DL-ENDOPEPTIDASE CWLO"/>
    <property type="match status" value="1"/>
</dbReference>
<evidence type="ECO:0000256" key="5">
    <source>
        <dbReference type="SAM" id="MobiDB-lite"/>
    </source>
</evidence>
<gene>
    <name evidence="7" type="ORF">DJ010_00185</name>
</gene>
<dbReference type="AlphaFoldDB" id="A0A316TRT1"/>
<dbReference type="Pfam" id="PF00877">
    <property type="entry name" value="NLPC_P60"/>
    <property type="match status" value="1"/>
</dbReference>
<comment type="caution">
    <text evidence="7">The sequence shown here is derived from an EMBL/GenBank/DDBJ whole genome shotgun (WGS) entry which is preliminary data.</text>
</comment>
<dbReference type="PANTHER" id="PTHR47359:SF3">
    <property type="entry name" value="NLP_P60 DOMAIN-CONTAINING PROTEIN-RELATED"/>
    <property type="match status" value="1"/>
</dbReference>
<dbReference type="Proteomes" id="UP000245507">
    <property type="component" value="Unassembled WGS sequence"/>
</dbReference>
<evidence type="ECO:0000256" key="4">
    <source>
        <dbReference type="ARBA" id="ARBA00022807"/>
    </source>
</evidence>
<keyword evidence="3" id="KW-0378">Hydrolase</keyword>
<dbReference type="GO" id="GO:0008234">
    <property type="term" value="F:cysteine-type peptidase activity"/>
    <property type="evidence" value="ECO:0007669"/>
    <property type="project" value="UniProtKB-KW"/>
</dbReference>
<dbReference type="InterPro" id="IPR000064">
    <property type="entry name" value="NLP_P60_dom"/>
</dbReference>
<feature type="region of interest" description="Disordered" evidence="5">
    <location>
        <begin position="1"/>
        <end position="49"/>
    </location>
</feature>
<proteinExistence type="inferred from homology"/>
<dbReference type="Gene3D" id="3.90.1720.10">
    <property type="entry name" value="endopeptidase domain like (from Nostoc punctiforme)"/>
    <property type="match status" value="1"/>
</dbReference>
<organism evidence="7 8">
    <name type="scientific">Nocardioides silvaticus</name>
    <dbReference type="NCBI Taxonomy" id="2201891"/>
    <lineage>
        <taxon>Bacteria</taxon>
        <taxon>Bacillati</taxon>
        <taxon>Actinomycetota</taxon>
        <taxon>Actinomycetes</taxon>
        <taxon>Propionibacteriales</taxon>
        <taxon>Nocardioidaceae</taxon>
        <taxon>Nocardioides</taxon>
    </lineage>
</organism>
<dbReference type="InterPro" id="IPR051794">
    <property type="entry name" value="PG_Endopeptidase_C40"/>
</dbReference>
<keyword evidence="2" id="KW-0645">Protease</keyword>
<name>A0A316TRT1_9ACTN</name>
<protein>
    <recommendedName>
        <fullName evidence="6">NlpC/P60 domain-containing protein</fullName>
    </recommendedName>
</protein>
<evidence type="ECO:0000256" key="3">
    <source>
        <dbReference type="ARBA" id="ARBA00022801"/>
    </source>
</evidence>
<dbReference type="PROSITE" id="PS51935">
    <property type="entry name" value="NLPC_P60"/>
    <property type="match status" value="1"/>
</dbReference>
<evidence type="ECO:0000259" key="6">
    <source>
        <dbReference type="PROSITE" id="PS51935"/>
    </source>
</evidence>
<dbReference type="GO" id="GO:0006508">
    <property type="term" value="P:proteolysis"/>
    <property type="evidence" value="ECO:0007669"/>
    <property type="project" value="UniProtKB-KW"/>
</dbReference>
<dbReference type="EMBL" id="QGDD01000001">
    <property type="protein sequence ID" value="PWN04932.1"/>
    <property type="molecule type" value="Genomic_DNA"/>
</dbReference>
<evidence type="ECO:0000256" key="2">
    <source>
        <dbReference type="ARBA" id="ARBA00022670"/>
    </source>
</evidence>
<reference evidence="7 8" key="1">
    <citation type="submission" date="2018-05" db="EMBL/GenBank/DDBJ databases">
        <title>Nocardioides silvaticus genome.</title>
        <authorList>
            <person name="Li C."/>
            <person name="Wang G."/>
        </authorList>
    </citation>
    <scope>NUCLEOTIDE SEQUENCE [LARGE SCALE GENOMIC DNA]</scope>
    <source>
        <strain evidence="7 8">CCTCC AB 2018079</strain>
    </source>
</reference>
<comment type="similarity">
    <text evidence="1">Belongs to the peptidase C40 family.</text>
</comment>
<feature type="domain" description="NlpC/P60" evidence="6">
    <location>
        <begin position="45"/>
        <end position="159"/>
    </location>
</feature>
<evidence type="ECO:0000313" key="8">
    <source>
        <dbReference type="Proteomes" id="UP000245507"/>
    </source>
</evidence>
<evidence type="ECO:0000313" key="7">
    <source>
        <dbReference type="EMBL" id="PWN04932.1"/>
    </source>
</evidence>
<feature type="compositionally biased region" description="Basic and acidic residues" evidence="5">
    <location>
        <begin position="10"/>
        <end position="20"/>
    </location>
</feature>
<keyword evidence="4" id="KW-0788">Thiol protease</keyword>
<sequence>MSDTFAAHPKRVERTAELRERRKARERAERRKERREEQQAAEEAATRGERVVALASQEAGDPYVYGAAGPSSFDCSGFTQYVYAQVGVSLPHSSSAQAGVAQEVSDPQVGDLVFFTGSGGVYHVAIYAGDGMLWHSPNSGSVVSLEPIWTSSVFYGRVL</sequence>
<keyword evidence="8" id="KW-1185">Reference proteome</keyword>
<dbReference type="InterPro" id="IPR038765">
    <property type="entry name" value="Papain-like_cys_pep_sf"/>
</dbReference>
<dbReference type="SUPFAM" id="SSF54001">
    <property type="entry name" value="Cysteine proteinases"/>
    <property type="match status" value="1"/>
</dbReference>
<evidence type="ECO:0000256" key="1">
    <source>
        <dbReference type="ARBA" id="ARBA00007074"/>
    </source>
</evidence>
<feature type="compositionally biased region" description="Basic and acidic residues" evidence="5">
    <location>
        <begin position="26"/>
        <end position="49"/>
    </location>
</feature>